<dbReference type="PANTHER" id="PTHR33936:SF24">
    <property type="entry name" value="C2H2-TYPE DOMAIN-CONTAINING PROTEIN"/>
    <property type="match status" value="1"/>
</dbReference>
<keyword evidence="1" id="KW-0479">Metal-binding</keyword>
<dbReference type="PROSITE" id="PS50157">
    <property type="entry name" value="ZINC_FINGER_C2H2_2"/>
    <property type="match status" value="2"/>
</dbReference>
<protein>
    <recommendedName>
        <fullName evidence="2">C2H2-type domain-containing protein</fullName>
    </recommendedName>
</protein>
<keyword evidence="4" id="KW-1185">Reference proteome</keyword>
<evidence type="ECO:0000256" key="1">
    <source>
        <dbReference type="PROSITE-ProRule" id="PRU00042"/>
    </source>
</evidence>
<sequence length="290" mass="34005">MSVVYETTDFSHICAFCRNNYSSQSNLNRHLREKHESEIVVCDEYGNSYKCLEGCNFSFNRRGGLLYHLENTHHIPIEQEEMHFSSRNEFLEWMKSVEDHDNVQYVKQRTFKKLHTPTCYYTCSRSGRIDFKQGSNKRKGKPINMGIRCISGIKYFETQPDKIKVIYHKTHYGHDCDNENFKTKCQDPQSKDADSETTLKIKELKKCVNREFKILSQLAEQSSDAQALQRLHDMLLEINAVFQTPSAKKTRHISPEHITDLFVEQIDKRILFKNLADDKVLVVQHDHGYS</sequence>
<keyword evidence="1" id="KW-0862">Zinc</keyword>
<dbReference type="SMART" id="SM00355">
    <property type="entry name" value="ZnF_C2H2"/>
    <property type="match status" value="2"/>
</dbReference>
<dbReference type="OrthoDB" id="6735764at2759"/>
<dbReference type="AlphaFoldDB" id="A0A9P0JW63"/>
<dbReference type="EMBL" id="CAKOFQ010006681">
    <property type="protein sequence ID" value="CAH1959176.1"/>
    <property type="molecule type" value="Genomic_DNA"/>
</dbReference>
<feature type="domain" description="C2H2-type" evidence="2">
    <location>
        <begin position="12"/>
        <end position="38"/>
    </location>
</feature>
<feature type="domain" description="C2H2-type" evidence="2">
    <location>
        <begin position="49"/>
        <end position="73"/>
    </location>
</feature>
<accession>A0A9P0JW63</accession>
<evidence type="ECO:0000313" key="4">
    <source>
        <dbReference type="Proteomes" id="UP001152888"/>
    </source>
</evidence>
<keyword evidence="1" id="KW-0863">Zinc-finger</keyword>
<evidence type="ECO:0000313" key="3">
    <source>
        <dbReference type="EMBL" id="CAH1959176.1"/>
    </source>
</evidence>
<organism evidence="3 4">
    <name type="scientific">Acanthoscelides obtectus</name>
    <name type="common">Bean weevil</name>
    <name type="synonym">Bruchus obtectus</name>
    <dbReference type="NCBI Taxonomy" id="200917"/>
    <lineage>
        <taxon>Eukaryota</taxon>
        <taxon>Metazoa</taxon>
        <taxon>Ecdysozoa</taxon>
        <taxon>Arthropoda</taxon>
        <taxon>Hexapoda</taxon>
        <taxon>Insecta</taxon>
        <taxon>Pterygota</taxon>
        <taxon>Neoptera</taxon>
        <taxon>Endopterygota</taxon>
        <taxon>Coleoptera</taxon>
        <taxon>Polyphaga</taxon>
        <taxon>Cucujiformia</taxon>
        <taxon>Chrysomeloidea</taxon>
        <taxon>Chrysomelidae</taxon>
        <taxon>Bruchinae</taxon>
        <taxon>Bruchini</taxon>
        <taxon>Acanthoscelides</taxon>
    </lineage>
</organism>
<name>A0A9P0JW63_ACAOB</name>
<dbReference type="GO" id="GO:0008270">
    <property type="term" value="F:zinc ion binding"/>
    <property type="evidence" value="ECO:0007669"/>
    <property type="project" value="UniProtKB-KW"/>
</dbReference>
<gene>
    <name evidence="3" type="ORF">ACAOBT_LOCUS3048</name>
</gene>
<evidence type="ECO:0000259" key="2">
    <source>
        <dbReference type="PROSITE" id="PS50157"/>
    </source>
</evidence>
<dbReference type="Gene3D" id="3.30.160.60">
    <property type="entry name" value="Classic Zinc Finger"/>
    <property type="match status" value="1"/>
</dbReference>
<comment type="caution">
    <text evidence="3">The sequence shown here is derived from an EMBL/GenBank/DDBJ whole genome shotgun (WGS) entry which is preliminary data.</text>
</comment>
<dbReference type="InterPro" id="IPR052797">
    <property type="entry name" value="RegFact_GeneExpr_CellDeath"/>
</dbReference>
<dbReference type="PANTHER" id="PTHR33936">
    <property type="entry name" value="PROTEIN CBG17840"/>
    <property type="match status" value="1"/>
</dbReference>
<dbReference type="PROSITE" id="PS00028">
    <property type="entry name" value="ZINC_FINGER_C2H2_1"/>
    <property type="match status" value="1"/>
</dbReference>
<dbReference type="InterPro" id="IPR013087">
    <property type="entry name" value="Znf_C2H2_type"/>
</dbReference>
<reference evidence="3" key="1">
    <citation type="submission" date="2022-03" db="EMBL/GenBank/DDBJ databases">
        <authorList>
            <person name="Sayadi A."/>
        </authorList>
    </citation>
    <scope>NUCLEOTIDE SEQUENCE</scope>
</reference>
<proteinExistence type="predicted"/>
<dbReference type="Proteomes" id="UP001152888">
    <property type="component" value="Unassembled WGS sequence"/>
</dbReference>